<comment type="caution">
    <text evidence="1">The sequence shown here is derived from an EMBL/GenBank/DDBJ whole genome shotgun (WGS) entry which is preliminary data.</text>
</comment>
<reference evidence="1" key="1">
    <citation type="submission" date="2022-06" db="EMBL/GenBank/DDBJ databases">
        <title>Fusarium solani species complex genomes reveal bases of compartmentalisation and animal pathogenesis.</title>
        <authorList>
            <person name="Tsai I.J."/>
        </authorList>
    </citation>
    <scope>NUCLEOTIDE SEQUENCE</scope>
    <source>
        <strain evidence="1">Fu6.1</strain>
    </source>
</reference>
<name>A0ACC0RBZ4_9HYPO</name>
<keyword evidence="1" id="KW-0378">Hydrolase</keyword>
<accession>A0ACC0RBZ4</accession>
<proteinExistence type="predicted"/>
<dbReference type="Proteomes" id="UP001065298">
    <property type="component" value="Chromosome 2"/>
</dbReference>
<keyword evidence="1" id="KW-0347">Helicase</keyword>
<evidence type="ECO:0000313" key="1">
    <source>
        <dbReference type="EMBL" id="KAI8680041.1"/>
    </source>
</evidence>
<keyword evidence="1" id="KW-0547">Nucleotide-binding</keyword>
<evidence type="ECO:0000313" key="2">
    <source>
        <dbReference type="Proteomes" id="UP001065298"/>
    </source>
</evidence>
<keyword evidence="2" id="KW-1185">Reference proteome</keyword>
<sequence>MIVKKKPKEDILLFLTTTQEIEEACAMIRRRVPSLLVLPLYSALPSEAQRLAMSKSHFQQCIVLTNVAEASVTIPGVVYVIDVGKEKKAGDEVADKILQLKDLGVDEVARFDFIDPPMPEAYPSGLQELRAATAIIVKPYDLTSEEKGTAMDLLRAWARRSFGGDMRPSLTVTVQMYQDFWQAVFQG</sequence>
<protein>
    <submittedName>
        <fullName evidence="1">Helicase C-terminal domain-containing protein</fullName>
    </submittedName>
</protein>
<organism evidence="1 2">
    <name type="scientific">Fusarium keratoplasticum</name>
    <dbReference type="NCBI Taxonomy" id="1328300"/>
    <lineage>
        <taxon>Eukaryota</taxon>
        <taxon>Fungi</taxon>
        <taxon>Dikarya</taxon>
        <taxon>Ascomycota</taxon>
        <taxon>Pezizomycotina</taxon>
        <taxon>Sordariomycetes</taxon>
        <taxon>Hypocreomycetidae</taxon>
        <taxon>Hypocreales</taxon>
        <taxon>Nectriaceae</taxon>
        <taxon>Fusarium</taxon>
        <taxon>Fusarium solani species complex</taxon>
    </lineage>
</organism>
<gene>
    <name evidence="1" type="ORF">NCS57_00283800</name>
</gene>
<keyword evidence="1" id="KW-0067">ATP-binding</keyword>
<dbReference type="EMBL" id="CM046504">
    <property type="protein sequence ID" value="KAI8680041.1"/>
    <property type="molecule type" value="Genomic_DNA"/>
</dbReference>